<evidence type="ECO:0000256" key="7">
    <source>
        <dbReference type="PROSITE-ProRule" id="PRU00898"/>
    </source>
</evidence>
<comment type="catalytic activity">
    <reaction evidence="7">
        <text>L-histidyl-[protein] + S-adenosyl-L-methionine = N(tele)-methyl-L-histidyl-[protein] + S-adenosyl-L-homocysteine + H(+)</text>
        <dbReference type="Rhea" id="RHEA:19369"/>
        <dbReference type="Rhea" id="RHEA-COMP:9745"/>
        <dbReference type="Rhea" id="RHEA-COMP:11600"/>
        <dbReference type="ChEBI" id="CHEBI:15378"/>
        <dbReference type="ChEBI" id="CHEBI:16367"/>
        <dbReference type="ChEBI" id="CHEBI:29979"/>
        <dbReference type="ChEBI" id="CHEBI:57856"/>
        <dbReference type="ChEBI" id="CHEBI:59789"/>
        <dbReference type="EC" id="2.1.1.85"/>
    </reaction>
</comment>
<keyword evidence="10" id="KW-1185">Reference proteome</keyword>
<evidence type="ECO:0000259" key="8">
    <source>
        <dbReference type="PROSITE" id="PS50280"/>
    </source>
</evidence>
<dbReference type="InParanoid" id="F6PWM6"/>
<dbReference type="PROSITE" id="PS50280">
    <property type="entry name" value="SET"/>
    <property type="match status" value="1"/>
</dbReference>
<dbReference type="InterPro" id="IPR025785">
    <property type="entry name" value="SETD3"/>
</dbReference>
<evidence type="ECO:0000256" key="3">
    <source>
        <dbReference type="ARBA" id="ARBA00022603"/>
    </source>
</evidence>
<evidence type="ECO:0000256" key="5">
    <source>
        <dbReference type="ARBA" id="ARBA00022691"/>
    </source>
</evidence>
<feature type="domain" description="SET" evidence="8">
    <location>
        <begin position="90"/>
        <end position="321"/>
    </location>
</feature>
<dbReference type="GeneTree" id="ENSGT00940000153577"/>
<dbReference type="SUPFAM" id="SSF81822">
    <property type="entry name" value="RuBisCo LSMT C-terminal, substrate-binding domain"/>
    <property type="match status" value="1"/>
</dbReference>
<dbReference type="GO" id="GO:0005737">
    <property type="term" value="C:cytoplasm"/>
    <property type="evidence" value="ECO:0007669"/>
    <property type="project" value="UniProtKB-SubCell"/>
</dbReference>
<dbReference type="CDD" id="cd19176">
    <property type="entry name" value="SET_SETD3"/>
    <property type="match status" value="1"/>
</dbReference>
<dbReference type="InterPro" id="IPR001214">
    <property type="entry name" value="SET_dom"/>
</dbReference>
<reference evidence="9" key="4">
    <citation type="submission" date="2025-09" db="UniProtKB">
        <authorList>
            <consortium name="Ensembl"/>
        </authorList>
    </citation>
    <scope>IDENTIFICATION</scope>
</reference>
<dbReference type="Pfam" id="PF09273">
    <property type="entry name" value="Rubis-subs-bind"/>
    <property type="match status" value="1"/>
</dbReference>
<dbReference type="OMA" id="QHIDGIF"/>
<evidence type="ECO:0000256" key="4">
    <source>
        <dbReference type="ARBA" id="ARBA00022679"/>
    </source>
</evidence>
<dbReference type="Pfam" id="PF00856">
    <property type="entry name" value="SET"/>
    <property type="match status" value="1"/>
</dbReference>
<dbReference type="GO" id="GO:0018064">
    <property type="term" value="F:protein-L-histidine N-tele-methyltransferase activity"/>
    <property type="evidence" value="ECO:0000318"/>
    <property type="project" value="GO_Central"/>
</dbReference>
<reference evidence="9" key="3">
    <citation type="submission" date="2025-08" db="UniProtKB">
        <authorList>
            <consortium name="Ensembl"/>
        </authorList>
    </citation>
    <scope>IDENTIFICATION</scope>
</reference>
<dbReference type="AlphaFoldDB" id="F6PWM6"/>
<dbReference type="InterPro" id="IPR050600">
    <property type="entry name" value="SETD3_SETD6_MTase"/>
</dbReference>
<dbReference type="GO" id="GO:0045944">
    <property type="term" value="P:positive regulation of transcription by RNA polymerase II"/>
    <property type="evidence" value="ECO:0000318"/>
    <property type="project" value="GO_Central"/>
</dbReference>
<evidence type="ECO:0000313" key="9">
    <source>
        <dbReference type="Ensembl" id="ENSCINP00000009807.3"/>
    </source>
</evidence>
<comment type="similarity">
    <text evidence="7">Belongs to the class V-like SAM-binding methyltransferase superfamily. SETD3 actin-histidine methyltransferase family.</text>
</comment>
<dbReference type="InterPro" id="IPR044428">
    <property type="entry name" value="SETD3_SET"/>
</dbReference>
<keyword evidence="3 7" id="KW-0489">Methyltransferase</keyword>
<reference evidence="10" key="1">
    <citation type="journal article" date="2002" name="Science">
        <title>The draft genome of Ciona intestinalis: insights into chordate and vertebrate origins.</title>
        <authorList>
            <person name="Dehal P."/>
            <person name="Satou Y."/>
            <person name="Campbell R.K."/>
            <person name="Chapman J."/>
            <person name="Degnan B."/>
            <person name="De Tomaso A."/>
            <person name="Davidson B."/>
            <person name="Di Gregorio A."/>
            <person name="Gelpke M."/>
            <person name="Goodstein D.M."/>
            <person name="Harafuji N."/>
            <person name="Hastings K.E."/>
            <person name="Ho I."/>
            <person name="Hotta K."/>
            <person name="Huang W."/>
            <person name="Kawashima T."/>
            <person name="Lemaire P."/>
            <person name="Martinez D."/>
            <person name="Meinertzhagen I.A."/>
            <person name="Necula S."/>
            <person name="Nonaka M."/>
            <person name="Putnam N."/>
            <person name="Rash S."/>
            <person name="Saiga H."/>
            <person name="Satake M."/>
            <person name="Terry A."/>
            <person name="Yamada L."/>
            <person name="Wang H.G."/>
            <person name="Awazu S."/>
            <person name="Azumi K."/>
            <person name="Boore J."/>
            <person name="Branno M."/>
            <person name="Chin-Bow S."/>
            <person name="DeSantis R."/>
            <person name="Doyle S."/>
            <person name="Francino P."/>
            <person name="Keys D.N."/>
            <person name="Haga S."/>
            <person name="Hayashi H."/>
            <person name="Hino K."/>
            <person name="Imai K.S."/>
            <person name="Inaba K."/>
            <person name="Kano S."/>
            <person name="Kobayashi K."/>
            <person name="Kobayashi M."/>
            <person name="Lee B.I."/>
            <person name="Makabe K.W."/>
            <person name="Manohar C."/>
            <person name="Matassi G."/>
            <person name="Medina M."/>
            <person name="Mochizuki Y."/>
            <person name="Mount S."/>
            <person name="Morishita T."/>
            <person name="Miura S."/>
            <person name="Nakayama A."/>
            <person name="Nishizaka S."/>
            <person name="Nomoto H."/>
            <person name="Ohta F."/>
            <person name="Oishi K."/>
            <person name="Rigoutsos I."/>
            <person name="Sano M."/>
            <person name="Sasaki A."/>
            <person name="Sasakura Y."/>
            <person name="Shoguchi E."/>
            <person name="Shin-i T."/>
            <person name="Spagnuolo A."/>
            <person name="Stainier D."/>
            <person name="Suzuki M.M."/>
            <person name="Tassy O."/>
            <person name="Takatori N."/>
            <person name="Tokuoka M."/>
            <person name="Yagi K."/>
            <person name="Yoshizaki F."/>
            <person name="Wada S."/>
            <person name="Zhang C."/>
            <person name="Hyatt P.D."/>
            <person name="Larimer F."/>
            <person name="Detter C."/>
            <person name="Doggett N."/>
            <person name="Glavina T."/>
            <person name="Hawkins T."/>
            <person name="Richardson P."/>
            <person name="Lucas S."/>
            <person name="Kohara Y."/>
            <person name="Levine M."/>
            <person name="Satoh N."/>
            <person name="Rokhsar D.S."/>
        </authorList>
    </citation>
    <scope>NUCLEOTIDE SEQUENCE [LARGE SCALE GENOMIC DNA]</scope>
</reference>
<evidence type="ECO:0000313" key="10">
    <source>
        <dbReference type="Proteomes" id="UP000008144"/>
    </source>
</evidence>
<dbReference type="InterPro" id="IPR036464">
    <property type="entry name" value="Rubisco_LSMT_subst-bd_sf"/>
</dbReference>
<name>F6PWM6_CIOIN</name>
<keyword evidence="6" id="KW-0009">Actin-binding</keyword>
<keyword evidence="5 7" id="KW-0949">S-adenosyl-L-methionine</keyword>
<dbReference type="PROSITE" id="PS51565">
    <property type="entry name" value="SAM_MT85_SETD3"/>
    <property type="match status" value="1"/>
</dbReference>
<dbReference type="InterPro" id="IPR015353">
    <property type="entry name" value="Rubisco_LSMT_subst-bd"/>
</dbReference>
<dbReference type="STRING" id="7719.ENSCINP00000009807"/>
<dbReference type="SUPFAM" id="SSF82199">
    <property type="entry name" value="SET domain"/>
    <property type="match status" value="1"/>
</dbReference>
<dbReference type="EMBL" id="EAAA01001768">
    <property type="status" value="NOT_ANNOTATED_CDS"/>
    <property type="molecule type" value="Genomic_DNA"/>
</dbReference>
<dbReference type="GO" id="GO:0032259">
    <property type="term" value="P:methylation"/>
    <property type="evidence" value="ECO:0007669"/>
    <property type="project" value="UniProtKB-KW"/>
</dbReference>
<sequence>MGKKNRAKQSGKPGGAMLRHKKELVKMAADLFKLCVMSPSTQDEWEYYLKVHTAVENFSQKQKNVSDPPVVQPIDRTTAIPKFKSWLKEHGVEYSAIDIQEVSEEEGFGVIALQDIEIKCPLVTIPRKAMMTYEDAKSSYLAGLIEGNEVLSVMPNVCLALYLHCERFTLNSKYQPYIDMIPQEFNTILYFKPHEMKYLKGTAALSVAINQFKSIVRQFALLYQVFNGSHQKEDVEKLPLQARNAFTFDTYRWCASAVTTRQNKIPTHLDENSTLALIPMWDMFNHAIGPLSTAYNALTRGIECLAMQDFKTGEQVKICYGARTNSDLLIHNGFVMKESPFDKVRIHLGVSQKDPLYSLKAKLLEKLNVEVSGQFAVCSMDNSLPTSPQLLVFLRVFHMNEEELRSWLEKQKNELSSLREIYISGEVKFKSDVKVWEFLENRVKLLLMGFKKIGDNIEEMMEDKSLTHRSKLALQFRIEEHRILSACV</sequence>
<dbReference type="PANTHER" id="PTHR13271">
    <property type="entry name" value="UNCHARACTERIZED PUTATIVE METHYLTRANSFERASE"/>
    <property type="match status" value="1"/>
</dbReference>
<dbReference type="HOGENOM" id="CLU_028272_0_0_1"/>
<evidence type="ECO:0000256" key="1">
    <source>
        <dbReference type="ARBA" id="ARBA00004496"/>
    </source>
</evidence>
<dbReference type="GO" id="GO:0070472">
    <property type="term" value="P:regulation of uterine smooth muscle contraction"/>
    <property type="evidence" value="ECO:0000318"/>
    <property type="project" value="GO_Central"/>
</dbReference>
<comment type="subcellular location">
    <subcellularLocation>
        <location evidence="1">Cytoplasm</location>
    </subcellularLocation>
</comment>
<dbReference type="FunCoup" id="F6PWM6">
    <property type="interactions" value="143"/>
</dbReference>
<accession>F6PWM6</accession>
<evidence type="ECO:0000256" key="6">
    <source>
        <dbReference type="ARBA" id="ARBA00023203"/>
    </source>
</evidence>
<dbReference type="InterPro" id="IPR046341">
    <property type="entry name" value="SET_dom_sf"/>
</dbReference>
<dbReference type="Gene3D" id="3.90.1420.10">
    <property type="entry name" value="Rubisco LSMT, substrate-binding domain"/>
    <property type="match status" value="1"/>
</dbReference>
<evidence type="ECO:0000256" key="2">
    <source>
        <dbReference type="ARBA" id="ARBA00022490"/>
    </source>
</evidence>
<dbReference type="Ensembl" id="ENSCINT00000009807.3">
    <property type="protein sequence ID" value="ENSCINP00000009807.3"/>
    <property type="gene ID" value="ENSCING00000004735.3"/>
</dbReference>
<proteinExistence type="inferred from homology"/>
<keyword evidence="2" id="KW-0963">Cytoplasm</keyword>
<dbReference type="GO" id="GO:0042800">
    <property type="term" value="F:histone H3K4 methyltransferase activity"/>
    <property type="evidence" value="ECO:0000318"/>
    <property type="project" value="GO_Central"/>
</dbReference>
<dbReference type="GO" id="GO:0046975">
    <property type="term" value="F:histone H3K36 methyltransferase activity"/>
    <property type="evidence" value="ECO:0000318"/>
    <property type="project" value="GO_Central"/>
</dbReference>
<dbReference type="FunFam" id="3.90.1410.10:FF:000026">
    <property type="entry name" value="Actin-histidine N-methyltransferase"/>
    <property type="match status" value="1"/>
</dbReference>
<dbReference type="Proteomes" id="UP000008144">
    <property type="component" value="Chromosome 3"/>
</dbReference>
<reference evidence="9" key="2">
    <citation type="journal article" date="2008" name="Genome Biol.">
        <title>Improved genome assembly and evidence-based global gene model set for the chordate Ciona intestinalis: new insight into intron and operon populations.</title>
        <authorList>
            <person name="Satou Y."/>
            <person name="Mineta K."/>
            <person name="Ogasawara M."/>
            <person name="Sasakura Y."/>
            <person name="Shoguchi E."/>
            <person name="Ueno K."/>
            <person name="Yamada L."/>
            <person name="Matsumoto J."/>
            <person name="Wasserscheid J."/>
            <person name="Dewar K."/>
            <person name="Wiley G.B."/>
            <person name="Macmil S.L."/>
            <person name="Roe B.A."/>
            <person name="Zeller R.W."/>
            <person name="Hastings K.E."/>
            <person name="Lemaire P."/>
            <person name="Lindquist E."/>
            <person name="Endo T."/>
            <person name="Hotta K."/>
            <person name="Inaba K."/>
        </authorList>
    </citation>
    <scope>NUCLEOTIDE SEQUENCE [LARGE SCALE GENOMIC DNA]</scope>
    <source>
        <strain evidence="9">wild type</strain>
    </source>
</reference>
<dbReference type="GO" id="GO:0003779">
    <property type="term" value="F:actin binding"/>
    <property type="evidence" value="ECO:0007669"/>
    <property type="project" value="UniProtKB-KW"/>
</dbReference>
<keyword evidence="4 7" id="KW-0808">Transferase</keyword>
<dbReference type="PANTHER" id="PTHR13271:SF47">
    <property type="entry name" value="ACTIN-HISTIDINE N-METHYLTRANSFERASE"/>
    <property type="match status" value="1"/>
</dbReference>
<dbReference type="GO" id="GO:0003713">
    <property type="term" value="F:transcription coactivator activity"/>
    <property type="evidence" value="ECO:0000318"/>
    <property type="project" value="GO_Central"/>
</dbReference>
<dbReference type="EC" id="2.1.1.85" evidence="7"/>
<protein>
    <recommendedName>
        <fullName evidence="7">protein-histidine N-methyltransferase</fullName>
        <ecNumber evidence="7">2.1.1.85</ecNumber>
    </recommendedName>
</protein>
<organism evidence="9 10">
    <name type="scientific">Ciona intestinalis</name>
    <name type="common">Transparent sea squirt</name>
    <name type="synonym">Ascidia intestinalis</name>
    <dbReference type="NCBI Taxonomy" id="7719"/>
    <lineage>
        <taxon>Eukaryota</taxon>
        <taxon>Metazoa</taxon>
        <taxon>Chordata</taxon>
        <taxon>Tunicata</taxon>
        <taxon>Ascidiacea</taxon>
        <taxon>Phlebobranchia</taxon>
        <taxon>Cionidae</taxon>
        <taxon>Ciona</taxon>
    </lineage>
</organism>
<dbReference type="Gene3D" id="3.90.1410.10">
    <property type="entry name" value="set domain protein methyltransferase, domain 1"/>
    <property type="match status" value="1"/>
</dbReference>